<evidence type="ECO:0000256" key="2">
    <source>
        <dbReference type="SAM" id="Phobius"/>
    </source>
</evidence>
<dbReference type="InterPro" id="IPR011055">
    <property type="entry name" value="Dup_hybrid_motif"/>
</dbReference>
<dbReference type="PANTHER" id="PTHR21666">
    <property type="entry name" value="PEPTIDASE-RELATED"/>
    <property type="match status" value="1"/>
</dbReference>
<name>A0A1W1BMI3_9ZZZZ</name>
<dbReference type="Pfam" id="PF01551">
    <property type="entry name" value="Peptidase_M23"/>
    <property type="match status" value="1"/>
</dbReference>
<feature type="domain" description="M23ase beta-sheet core" evidence="3">
    <location>
        <begin position="333"/>
        <end position="427"/>
    </location>
</feature>
<keyword evidence="2" id="KW-0812">Transmembrane</keyword>
<dbReference type="CDD" id="cd12797">
    <property type="entry name" value="M23_peptidase"/>
    <property type="match status" value="1"/>
</dbReference>
<gene>
    <name evidence="4" type="ORF">MNB_SM-4-1729</name>
</gene>
<evidence type="ECO:0000256" key="1">
    <source>
        <dbReference type="ARBA" id="ARBA00022729"/>
    </source>
</evidence>
<feature type="transmembrane region" description="Helical" evidence="2">
    <location>
        <begin position="12"/>
        <end position="31"/>
    </location>
</feature>
<keyword evidence="2" id="KW-1133">Transmembrane helix</keyword>
<protein>
    <submittedName>
        <fullName evidence="4">Peptidase, M23/M37 family</fullName>
    </submittedName>
</protein>
<dbReference type="GO" id="GO:0004222">
    <property type="term" value="F:metalloendopeptidase activity"/>
    <property type="evidence" value="ECO:0007669"/>
    <property type="project" value="TreeGrafter"/>
</dbReference>
<organism evidence="4">
    <name type="scientific">hydrothermal vent metagenome</name>
    <dbReference type="NCBI Taxonomy" id="652676"/>
    <lineage>
        <taxon>unclassified sequences</taxon>
        <taxon>metagenomes</taxon>
        <taxon>ecological metagenomes</taxon>
    </lineage>
</organism>
<sequence>MKKRNNSSALTLLIMLVAISGVLFIYFSSMFERNAPLITMKESGFWNLKGALHIKIEDESGVKSYKVTLKSKTEDKILQYEQLINPEQLLNLEIAPPRSTYAMKDKEIQIIVEANDVSKWNFLSGNAVKNVFTFKIDKKRPRLSIVSNSYKISRGGSALVIFKVEDDNLDTLYIQGNNEKKFFAQPFYKEGYFISLLAWPVVDREFKGTVIATDKAGNISKAYIPLYLKQKNYKISRIKLSDKFLKGKIADLAEEFVETQGIDDSLEQFKIINEDVRAINEKLIHEITSKIHEKKITNFKMNKMYPLKNAQVVATFGDHRKYIYEGEYISESYHLGLDLASNAMASIKPQNSGEVVFSDYNGLYGNMPLLHHGLGLYTLYGHCSSIKVNSGDETTKKEVIANTGKSGYAMGDHLHFGVLVQGIEVRPQEWMDKQWIKLNVHDVIKSAKKIIDRN</sequence>
<reference evidence="4" key="1">
    <citation type="submission" date="2016-10" db="EMBL/GenBank/DDBJ databases">
        <authorList>
            <person name="de Groot N.N."/>
        </authorList>
    </citation>
    <scope>NUCLEOTIDE SEQUENCE</scope>
</reference>
<proteinExistence type="predicted"/>
<accession>A0A1W1BMI3</accession>
<evidence type="ECO:0000259" key="3">
    <source>
        <dbReference type="Pfam" id="PF01551"/>
    </source>
</evidence>
<dbReference type="AlphaFoldDB" id="A0A1W1BMI3"/>
<dbReference type="Gene3D" id="2.70.70.10">
    <property type="entry name" value="Glucose Permease (Domain IIA)"/>
    <property type="match status" value="1"/>
</dbReference>
<dbReference type="InterPro" id="IPR016047">
    <property type="entry name" value="M23ase_b-sheet_dom"/>
</dbReference>
<keyword evidence="1" id="KW-0732">Signal</keyword>
<dbReference type="SUPFAM" id="SSF51261">
    <property type="entry name" value="Duplicated hybrid motif"/>
    <property type="match status" value="1"/>
</dbReference>
<keyword evidence="2" id="KW-0472">Membrane</keyword>
<dbReference type="InterPro" id="IPR050570">
    <property type="entry name" value="Cell_wall_metabolism_enzyme"/>
</dbReference>
<dbReference type="EMBL" id="FPHF01000028">
    <property type="protein sequence ID" value="SFV54760.1"/>
    <property type="molecule type" value="Genomic_DNA"/>
</dbReference>
<dbReference type="PANTHER" id="PTHR21666:SF289">
    <property type="entry name" value="L-ALA--D-GLU ENDOPEPTIDASE"/>
    <property type="match status" value="1"/>
</dbReference>
<evidence type="ECO:0000313" key="4">
    <source>
        <dbReference type="EMBL" id="SFV54760.1"/>
    </source>
</evidence>